<dbReference type="AlphaFoldDB" id="A0A229XIV4"/>
<evidence type="ECO:0000313" key="2">
    <source>
        <dbReference type="Proteomes" id="UP000813423"/>
    </source>
</evidence>
<reference evidence="1" key="1">
    <citation type="submission" date="2021-08" db="EMBL/GenBank/DDBJ databases">
        <title>Global Aspergillus fumigatus from environmental and clinical sources.</title>
        <authorList>
            <person name="Barber A."/>
            <person name="Sae-Ong T."/>
        </authorList>
    </citation>
    <scope>NUCLEOTIDE SEQUENCE</scope>
    <source>
        <strain evidence="1">NRZ-2016-071</strain>
    </source>
</reference>
<gene>
    <name evidence="1" type="ORF">KXV57_004250</name>
</gene>
<organism evidence="1 2">
    <name type="scientific">Aspergillus fumigatus</name>
    <name type="common">Neosartorya fumigata</name>
    <dbReference type="NCBI Taxonomy" id="746128"/>
    <lineage>
        <taxon>Eukaryota</taxon>
        <taxon>Fungi</taxon>
        <taxon>Dikarya</taxon>
        <taxon>Ascomycota</taxon>
        <taxon>Pezizomycotina</taxon>
        <taxon>Eurotiomycetes</taxon>
        <taxon>Eurotiomycetidae</taxon>
        <taxon>Eurotiales</taxon>
        <taxon>Aspergillaceae</taxon>
        <taxon>Aspergillus</taxon>
        <taxon>Aspergillus subgen. Fumigati</taxon>
    </lineage>
</organism>
<name>A0A229XIV4_ASPFM</name>
<dbReference type="EMBL" id="JAIBSC010000027">
    <property type="protein sequence ID" value="KAH1907510.1"/>
    <property type="molecule type" value="Genomic_DNA"/>
</dbReference>
<sequence>MPLMDRFLVPLPDYWNNWAKKPDAGYTQEPTDISTAVLKDLWRSLLEEQNDEAEAYQSLPQRFGCEKSNRTLRANGCSAILQAGGLLKAIGDGLALKDIPLQIEEVIDDPVEAQSTASGVS</sequence>
<evidence type="ECO:0000313" key="1">
    <source>
        <dbReference type="EMBL" id="KAH1907510.1"/>
    </source>
</evidence>
<dbReference type="Proteomes" id="UP000813423">
    <property type="component" value="Unassembled WGS sequence"/>
</dbReference>
<comment type="caution">
    <text evidence="1">The sequence shown here is derived from an EMBL/GenBank/DDBJ whole genome shotgun (WGS) entry which is preliminary data.</text>
</comment>
<accession>A0A229XIV4</accession>
<proteinExistence type="predicted"/>
<protein>
    <submittedName>
        <fullName evidence="1">Uncharacterized protein</fullName>
    </submittedName>
</protein>